<keyword evidence="5" id="KW-1185">Reference proteome</keyword>
<protein>
    <recommendedName>
        <fullName evidence="3">Single-stranded DNA-binding protein</fullName>
    </recommendedName>
</protein>
<dbReference type="AlphaFoldDB" id="A0A3S0PHL9"/>
<evidence type="ECO:0000313" key="4">
    <source>
        <dbReference type="EMBL" id="RUL66811.1"/>
    </source>
</evidence>
<keyword evidence="2" id="KW-0238">DNA-binding</keyword>
<evidence type="ECO:0000313" key="5">
    <source>
        <dbReference type="Proteomes" id="UP000267077"/>
    </source>
</evidence>
<dbReference type="Pfam" id="PF02303">
    <property type="entry name" value="Phage_DNA_bind"/>
    <property type="match status" value="1"/>
</dbReference>
<dbReference type="Proteomes" id="UP000267077">
    <property type="component" value="Unassembled WGS sequence"/>
</dbReference>
<accession>A0A3S0PHL9</accession>
<dbReference type="InterPro" id="IPR012340">
    <property type="entry name" value="NA-bd_OB-fold"/>
</dbReference>
<evidence type="ECO:0000256" key="1">
    <source>
        <dbReference type="ARBA" id="ARBA00022705"/>
    </source>
</evidence>
<dbReference type="Gene3D" id="2.40.50.140">
    <property type="entry name" value="Nucleic acid-binding proteins"/>
    <property type="match status" value="1"/>
</dbReference>
<evidence type="ECO:0000256" key="2">
    <source>
        <dbReference type="ARBA" id="ARBA00023125"/>
    </source>
</evidence>
<dbReference type="InterPro" id="IPR003512">
    <property type="entry name" value="Phage_M13_G5P_DNA-bd"/>
</dbReference>
<comment type="caution">
    <text evidence="4">The sequence shown here is derived from an EMBL/GenBank/DDBJ whole genome shotgun (WGS) entry which is preliminary data.</text>
</comment>
<keyword evidence="1" id="KW-0235">DNA replication</keyword>
<sequence length="96" mass="10718">MSKVIVKSDQVHQRTVKGKNGREYTFRTQLAAFDNGGDFPQPFPLRLDDKQPAYAPGEYSIDVDKSVYVDTSGRFEPELKLGRPHLVAIPGARKVA</sequence>
<dbReference type="SUPFAM" id="SSF50249">
    <property type="entry name" value="Nucleic acid-binding proteins"/>
    <property type="match status" value="1"/>
</dbReference>
<name>A0A3S0PHL9_9GAMM</name>
<gene>
    <name evidence="4" type="ORF">EKH79_03095</name>
</gene>
<reference evidence="4 5" key="1">
    <citation type="submission" date="2018-12" db="EMBL/GenBank/DDBJ databases">
        <title>Dyella dinghuensis sp. nov. DHOA06 and Dyella choica sp. nov. 4M-K27, isolated from forest soil.</title>
        <authorList>
            <person name="Qiu L.-H."/>
            <person name="Gao Z.-H."/>
        </authorList>
    </citation>
    <scope>NUCLEOTIDE SEQUENCE [LARGE SCALE GENOMIC DNA]</scope>
    <source>
        <strain evidence="4 5">DHOA06</strain>
    </source>
</reference>
<dbReference type="GO" id="GO:0003697">
    <property type="term" value="F:single-stranded DNA binding"/>
    <property type="evidence" value="ECO:0007669"/>
    <property type="project" value="InterPro"/>
</dbReference>
<dbReference type="GO" id="GO:0006260">
    <property type="term" value="P:DNA replication"/>
    <property type="evidence" value="ECO:0007669"/>
    <property type="project" value="UniProtKB-KW"/>
</dbReference>
<dbReference type="EMBL" id="RYZR01000002">
    <property type="protein sequence ID" value="RUL66811.1"/>
    <property type="molecule type" value="Genomic_DNA"/>
</dbReference>
<evidence type="ECO:0000256" key="3">
    <source>
        <dbReference type="ARBA" id="ARBA00030596"/>
    </source>
</evidence>
<organism evidence="4 5">
    <name type="scientific">Dyella dinghuensis</name>
    <dbReference type="NCBI Taxonomy" id="1920169"/>
    <lineage>
        <taxon>Bacteria</taxon>
        <taxon>Pseudomonadati</taxon>
        <taxon>Pseudomonadota</taxon>
        <taxon>Gammaproteobacteria</taxon>
        <taxon>Lysobacterales</taxon>
        <taxon>Rhodanobacteraceae</taxon>
        <taxon>Dyella</taxon>
    </lineage>
</organism>
<proteinExistence type="predicted"/>
<dbReference type="OrthoDB" id="5999958at2"/>
<dbReference type="RefSeq" id="WP_126672310.1">
    <property type="nucleotide sequence ID" value="NZ_RYZR01000002.1"/>
</dbReference>